<comment type="caution">
    <text evidence="9">The sequence shown here is derived from an EMBL/GenBank/DDBJ whole genome shotgun (WGS) entry which is preliminary data.</text>
</comment>
<feature type="transmembrane region" description="Helical" evidence="7">
    <location>
        <begin position="136"/>
        <end position="159"/>
    </location>
</feature>
<dbReference type="CDD" id="cd06261">
    <property type="entry name" value="TM_PBP2"/>
    <property type="match status" value="1"/>
</dbReference>
<evidence type="ECO:0000256" key="4">
    <source>
        <dbReference type="ARBA" id="ARBA00022692"/>
    </source>
</evidence>
<comment type="similarity">
    <text evidence="7">Belongs to the binding-protein-dependent transport system permease family.</text>
</comment>
<dbReference type="GO" id="GO:0055085">
    <property type="term" value="P:transmembrane transport"/>
    <property type="evidence" value="ECO:0007669"/>
    <property type="project" value="InterPro"/>
</dbReference>
<organism evidence="9 10">
    <name type="scientific">Jeotgalibacillus proteolyticus</name>
    <dbReference type="NCBI Taxonomy" id="2082395"/>
    <lineage>
        <taxon>Bacteria</taxon>
        <taxon>Bacillati</taxon>
        <taxon>Bacillota</taxon>
        <taxon>Bacilli</taxon>
        <taxon>Bacillales</taxon>
        <taxon>Caryophanaceae</taxon>
        <taxon>Jeotgalibacillus</taxon>
    </lineage>
</organism>
<protein>
    <submittedName>
        <fullName evidence="9">ABC transporter permease</fullName>
    </submittedName>
</protein>
<dbReference type="Proteomes" id="UP000239047">
    <property type="component" value="Unassembled WGS sequence"/>
</dbReference>
<reference evidence="9 10" key="1">
    <citation type="submission" date="2018-02" db="EMBL/GenBank/DDBJ databases">
        <title>Jeotgalibacillus proteolyticum sp. nov. a protease producing bacterium isolated from ocean sediments of Laizhou Bay.</title>
        <authorList>
            <person name="Li Y."/>
        </authorList>
    </citation>
    <scope>NUCLEOTIDE SEQUENCE [LARGE SCALE GENOMIC DNA]</scope>
    <source>
        <strain evidence="9 10">22-7</strain>
    </source>
</reference>
<keyword evidence="2 7" id="KW-0813">Transport</keyword>
<dbReference type="PROSITE" id="PS50928">
    <property type="entry name" value="ABC_TM1"/>
    <property type="match status" value="1"/>
</dbReference>
<dbReference type="RefSeq" id="WP_104059065.1">
    <property type="nucleotide sequence ID" value="NZ_PREZ01000006.1"/>
</dbReference>
<feature type="transmembrane region" description="Helical" evidence="7">
    <location>
        <begin position="240"/>
        <end position="259"/>
    </location>
</feature>
<name>A0A2S5G8J0_9BACL</name>
<dbReference type="Pfam" id="PF00528">
    <property type="entry name" value="BPD_transp_1"/>
    <property type="match status" value="1"/>
</dbReference>
<keyword evidence="6 7" id="KW-0472">Membrane</keyword>
<feature type="domain" description="ABC transmembrane type-1" evidence="8">
    <location>
        <begin position="68"/>
        <end position="259"/>
    </location>
</feature>
<evidence type="ECO:0000256" key="6">
    <source>
        <dbReference type="ARBA" id="ARBA00023136"/>
    </source>
</evidence>
<evidence type="ECO:0000313" key="10">
    <source>
        <dbReference type="Proteomes" id="UP000239047"/>
    </source>
</evidence>
<accession>A0A2S5G8J0</accession>
<comment type="subcellular location">
    <subcellularLocation>
        <location evidence="1 7">Cell membrane</location>
        <topology evidence="1 7">Multi-pass membrane protein</topology>
    </subcellularLocation>
</comment>
<keyword evidence="5 7" id="KW-1133">Transmembrane helix</keyword>
<dbReference type="SUPFAM" id="SSF161098">
    <property type="entry name" value="MetI-like"/>
    <property type="match status" value="1"/>
</dbReference>
<feature type="transmembrane region" description="Helical" evidence="7">
    <location>
        <begin position="12"/>
        <end position="33"/>
    </location>
</feature>
<keyword evidence="4 7" id="KW-0812">Transmembrane</keyword>
<proteinExistence type="inferred from homology"/>
<evidence type="ECO:0000259" key="8">
    <source>
        <dbReference type="PROSITE" id="PS50928"/>
    </source>
</evidence>
<feature type="transmembrane region" description="Helical" evidence="7">
    <location>
        <begin position="105"/>
        <end position="124"/>
    </location>
</feature>
<evidence type="ECO:0000256" key="7">
    <source>
        <dbReference type="RuleBase" id="RU363032"/>
    </source>
</evidence>
<evidence type="ECO:0000256" key="5">
    <source>
        <dbReference type="ARBA" id="ARBA00022989"/>
    </source>
</evidence>
<dbReference type="InterPro" id="IPR035906">
    <property type="entry name" value="MetI-like_sf"/>
</dbReference>
<feature type="transmembrane region" description="Helical" evidence="7">
    <location>
        <begin position="180"/>
        <end position="205"/>
    </location>
</feature>
<dbReference type="InterPro" id="IPR000515">
    <property type="entry name" value="MetI-like"/>
</dbReference>
<dbReference type="AlphaFoldDB" id="A0A2S5G8J0"/>
<keyword evidence="10" id="KW-1185">Reference proteome</keyword>
<feature type="transmembrane region" description="Helical" evidence="7">
    <location>
        <begin position="72"/>
        <end position="93"/>
    </location>
</feature>
<evidence type="ECO:0000256" key="2">
    <source>
        <dbReference type="ARBA" id="ARBA00022448"/>
    </source>
</evidence>
<evidence type="ECO:0000256" key="1">
    <source>
        <dbReference type="ARBA" id="ARBA00004651"/>
    </source>
</evidence>
<evidence type="ECO:0000256" key="3">
    <source>
        <dbReference type="ARBA" id="ARBA00022475"/>
    </source>
</evidence>
<dbReference type="PANTHER" id="PTHR43744">
    <property type="entry name" value="ABC TRANSPORTER PERMEASE PROTEIN MG189-RELATED-RELATED"/>
    <property type="match status" value="1"/>
</dbReference>
<evidence type="ECO:0000313" key="9">
    <source>
        <dbReference type="EMBL" id="PPA69327.1"/>
    </source>
</evidence>
<gene>
    <name evidence="9" type="ORF">C4B60_16145</name>
</gene>
<keyword evidence="3" id="KW-1003">Cell membrane</keyword>
<sequence length="273" mass="31204">MKRKKTNWLITTLLIFGTLLILFPLYLTITIALKTPQEMGEPLLSLPNEWRFQNFLDAIELTNFYNAFLNSFIVTACVVILTVLTNSLVSYAIARNMHKGFYKALFYYFVSAMFVPFPIIMLPLVRQTAVWNMDNLVGLIFLYIVFQLSFNVFIYVGYIKSIPIELEEAAVMDGGNSWSIFWKVIFPLLGPMNATVAILTALYAWNDFMLPLVILTDPSDATLPLTQYIFQSEFSTNYNLAFASYLLAMLPMIIVYVIAQRWIIGNVTRGAVK</sequence>
<dbReference type="OrthoDB" id="9784933at2"/>
<dbReference type="EMBL" id="PREZ01000006">
    <property type="protein sequence ID" value="PPA69327.1"/>
    <property type="molecule type" value="Genomic_DNA"/>
</dbReference>
<dbReference type="Gene3D" id="1.10.3720.10">
    <property type="entry name" value="MetI-like"/>
    <property type="match status" value="1"/>
</dbReference>
<dbReference type="GO" id="GO:0005886">
    <property type="term" value="C:plasma membrane"/>
    <property type="evidence" value="ECO:0007669"/>
    <property type="project" value="UniProtKB-SubCell"/>
</dbReference>
<dbReference type="PANTHER" id="PTHR43744:SF12">
    <property type="entry name" value="ABC TRANSPORTER PERMEASE PROTEIN MG189-RELATED"/>
    <property type="match status" value="1"/>
</dbReference>